<dbReference type="AlphaFoldDB" id="A0A8S3JE07"/>
<accession>A0A8S3JE07</accession>
<organism evidence="1 2">
    <name type="scientific">Rotaria magnacalcarata</name>
    <dbReference type="NCBI Taxonomy" id="392030"/>
    <lineage>
        <taxon>Eukaryota</taxon>
        <taxon>Metazoa</taxon>
        <taxon>Spiralia</taxon>
        <taxon>Gnathifera</taxon>
        <taxon>Rotifera</taxon>
        <taxon>Eurotatoria</taxon>
        <taxon>Bdelloidea</taxon>
        <taxon>Philodinida</taxon>
        <taxon>Philodinidae</taxon>
        <taxon>Rotaria</taxon>
    </lineage>
</organism>
<evidence type="ECO:0000313" key="2">
    <source>
        <dbReference type="Proteomes" id="UP000681720"/>
    </source>
</evidence>
<protein>
    <submittedName>
        <fullName evidence="1">Uncharacterized protein</fullName>
    </submittedName>
</protein>
<comment type="caution">
    <text evidence="1">The sequence shown here is derived from an EMBL/GenBank/DDBJ whole genome shotgun (WGS) entry which is preliminary data.</text>
</comment>
<dbReference type="EMBL" id="CAJOBJ010356986">
    <property type="protein sequence ID" value="CAF5215311.1"/>
    <property type="molecule type" value="Genomic_DNA"/>
</dbReference>
<feature type="non-terminal residue" evidence="1">
    <location>
        <position position="247"/>
    </location>
</feature>
<dbReference type="Proteomes" id="UP000681720">
    <property type="component" value="Unassembled WGS sequence"/>
</dbReference>
<proteinExistence type="predicted"/>
<evidence type="ECO:0000313" key="1">
    <source>
        <dbReference type="EMBL" id="CAF5215311.1"/>
    </source>
</evidence>
<sequence length="247" mass="28716">SLDNFYNFIEIALDKDLRELFQVQAIREISSLSSVTIDQLTQVFTFEIYELKGLKKSLGFTTRDGNFHLRLGHRKLLEHLLSLVHAKKAVSVKNRELSNNFIENDINKKLIELLKHQTPNLSDGYNVSILIPWIINIFQNLKTTKNKYSYDMHIQQFALLIYMLGGRNCYEFLRLNLSGSLPHISNMESLIRNQEMRMTESEFQFQLIKEHLKSNKCNYVFIAEDATSSICRIDYDATSNSFIGFSS</sequence>
<gene>
    <name evidence="1" type="ORF">GIL414_LOCUS81276</name>
</gene>
<reference evidence="1" key="1">
    <citation type="submission" date="2021-02" db="EMBL/GenBank/DDBJ databases">
        <authorList>
            <person name="Nowell W R."/>
        </authorList>
    </citation>
    <scope>NUCLEOTIDE SEQUENCE</scope>
</reference>
<name>A0A8S3JE07_9BILA</name>
<feature type="non-terminal residue" evidence="1">
    <location>
        <position position="1"/>
    </location>
</feature>